<dbReference type="EMBL" id="LAJF01000112">
    <property type="protein sequence ID" value="KKB79354.1"/>
    <property type="molecule type" value="Genomic_DNA"/>
</dbReference>
<dbReference type="NCBIfam" id="TIGR01727">
    <property type="entry name" value="oligo_HPY"/>
    <property type="match status" value="1"/>
</dbReference>
<dbReference type="InterPro" id="IPR017871">
    <property type="entry name" value="ABC_transporter-like_CS"/>
</dbReference>
<keyword evidence="3" id="KW-0813">Transport</keyword>
<dbReference type="PATRIC" id="fig|1121477.3.peg.241"/>
<dbReference type="PROSITE" id="PS50893">
    <property type="entry name" value="ABC_TRANSPORTER_2"/>
    <property type="match status" value="1"/>
</dbReference>
<protein>
    <submittedName>
        <fullName evidence="10">Oligopeptide transport system ATP-binding protein</fullName>
    </submittedName>
    <submittedName>
        <fullName evidence="9">Peptide ABC transporter ATP-binding protein</fullName>
    </submittedName>
</protein>
<dbReference type="GO" id="GO:0055085">
    <property type="term" value="P:transmembrane transport"/>
    <property type="evidence" value="ECO:0007669"/>
    <property type="project" value="UniProtKB-ARBA"/>
</dbReference>
<dbReference type="GO" id="GO:0016887">
    <property type="term" value="F:ATP hydrolysis activity"/>
    <property type="evidence" value="ECO:0007669"/>
    <property type="project" value="InterPro"/>
</dbReference>
<feature type="domain" description="ABC transporter" evidence="8">
    <location>
        <begin position="6"/>
        <end position="256"/>
    </location>
</feature>
<dbReference type="AlphaFoldDB" id="A0A0F5LAY1"/>
<dbReference type="GO" id="GO:0005886">
    <property type="term" value="C:plasma membrane"/>
    <property type="evidence" value="ECO:0007669"/>
    <property type="project" value="UniProtKB-SubCell"/>
</dbReference>
<accession>A0A0F5LAY1</accession>
<evidence type="ECO:0000256" key="7">
    <source>
        <dbReference type="ARBA" id="ARBA00023136"/>
    </source>
</evidence>
<organism evidence="9 11">
    <name type="scientific">Devosia limi DSM 17137</name>
    <dbReference type="NCBI Taxonomy" id="1121477"/>
    <lineage>
        <taxon>Bacteria</taxon>
        <taxon>Pseudomonadati</taxon>
        <taxon>Pseudomonadota</taxon>
        <taxon>Alphaproteobacteria</taxon>
        <taxon>Hyphomicrobiales</taxon>
        <taxon>Devosiaceae</taxon>
        <taxon>Devosia</taxon>
    </lineage>
</organism>
<evidence type="ECO:0000313" key="10">
    <source>
        <dbReference type="EMBL" id="SHF30387.1"/>
    </source>
</evidence>
<dbReference type="PANTHER" id="PTHR43297:SF2">
    <property type="entry name" value="DIPEPTIDE TRANSPORT ATP-BINDING PROTEIN DPPD"/>
    <property type="match status" value="1"/>
</dbReference>
<keyword evidence="6 9" id="KW-0067">ATP-binding</keyword>
<evidence type="ECO:0000256" key="5">
    <source>
        <dbReference type="ARBA" id="ARBA00022741"/>
    </source>
</evidence>
<gene>
    <name evidence="10" type="ORF">SAMN02745223_02280</name>
    <name evidence="9" type="ORF">VW29_17455</name>
</gene>
<dbReference type="PROSITE" id="PS00211">
    <property type="entry name" value="ABC_TRANSPORTER_1"/>
    <property type="match status" value="1"/>
</dbReference>
<dbReference type="PANTHER" id="PTHR43297">
    <property type="entry name" value="OLIGOPEPTIDE TRANSPORT ATP-BINDING PROTEIN APPD"/>
    <property type="match status" value="1"/>
</dbReference>
<dbReference type="SUPFAM" id="SSF52540">
    <property type="entry name" value="P-loop containing nucleoside triphosphate hydrolases"/>
    <property type="match status" value="1"/>
</dbReference>
<dbReference type="Pfam" id="PF00005">
    <property type="entry name" value="ABC_tran"/>
    <property type="match status" value="1"/>
</dbReference>
<comment type="similarity">
    <text evidence="2">Belongs to the ABC transporter superfamily.</text>
</comment>
<dbReference type="STRING" id="1121477.SAMN02745223_02280"/>
<keyword evidence="4" id="KW-1003">Cell membrane</keyword>
<reference evidence="10 12" key="2">
    <citation type="submission" date="2016-11" db="EMBL/GenBank/DDBJ databases">
        <authorList>
            <person name="Jaros S."/>
            <person name="Januszkiewicz K."/>
            <person name="Wedrychowicz H."/>
        </authorList>
    </citation>
    <scope>NUCLEOTIDE SEQUENCE [LARGE SCALE GENOMIC DNA]</scope>
    <source>
        <strain evidence="10 12">DSM 17137</strain>
    </source>
</reference>
<dbReference type="Proteomes" id="UP000033608">
    <property type="component" value="Unassembled WGS sequence"/>
</dbReference>
<evidence type="ECO:0000313" key="12">
    <source>
        <dbReference type="Proteomes" id="UP000184533"/>
    </source>
</evidence>
<dbReference type="InterPro" id="IPR050388">
    <property type="entry name" value="ABC_Ni/Peptide_Import"/>
</dbReference>
<keyword evidence="11" id="KW-1185">Reference proteome</keyword>
<dbReference type="Pfam" id="PF08352">
    <property type="entry name" value="oligo_HPY"/>
    <property type="match status" value="1"/>
</dbReference>
<name>A0A0F5LAY1_9HYPH</name>
<dbReference type="InterPro" id="IPR003593">
    <property type="entry name" value="AAA+_ATPase"/>
</dbReference>
<proteinExistence type="inferred from homology"/>
<dbReference type="CDD" id="cd03257">
    <property type="entry name" value="ABC_NikE_OppD_transporters"/>
    <property type="match status" value="1"/>
</dbReference>
<reference evidence="9 11" key="1">
    <citation type="submission" date="2015-03" db="EMBL/GenBank/DDBJ databases">
        <authorList>
            <person name="Hassan Y.I."/>
            <person name="Lepp D."/>
            <person name="Zhou T."/>
        </authorList>
    </citation>
    <scope>NUCLEOTIDE SEQUENCE [LARGE SCALE GENOMIC DNA]</scope>
    <source>
        <strain evidence="9 11">DSM 17137</strain>
    </source>
</reference>
<comment type="subcellular location">
    <subcellularLocation>
        <location evidence="1">Cell inner membrane</location>
        <topology evidence="1">Peripheral membrane protein</topology>
    </subcellularLocation>
</comment>
<dbReference type="OrthoDB" id="9815712at2"/>
<keyword evidence="7" id="KW-0472">Membrane</keyword>
<dbReference type="InterPro" id="IPR027417">
    <property type="entry name" value="P-loop_NTPase"/>
</dbReference>
<dbReference type="FunFam" id="3.40.50.300:FF:000016">
    <property type="entry name" value="Oligopeptide ABC transporter ATP-binding component"/>
    <property type="match status" value="1"/>
</dbReference>
<dbReference type="EMBL" id="FQVC01000006">
    <property type="protein sequence ID" value="SHF30387.1"/>
    <property type="molecule type" value="Genomic_DNA"/>
</dbReference>
<evidence type="ECO:0000256" key="4">
    <source>
        <dbReference type="ARBA" id="ARBA00022475"/>
    </source>
</evidence>
<dbReference type="InterPro" id="IPR013563">
    <property type="entry name" value="Oligopep_ABC_C"/>
</dbReference>
<evidence type="ECO:0000313" key="9">
    <source>
        <dbReference type="EMBL" id="KKB79354.1"/>
    </source>
</evidence>
<evidence type="ECO:0000313" key="11">
    <source>
        <dbReference type="Proteomes" id="UP000033608"/>
    </source>
</evidence>
<evidence type="ECO:0000259" key="8">
    <source>
        <dbReference type="PROSITE" id="PS50893"/>
    </source>
</evidence>
<sequence>MSVPMLSVRDLRTSFFSQRGEVQAVRGVSFDVHPGEILGIVGESGSGKSITCMSILRLLKSSGRIMGGEALFDGRDLFGLDEDAMRDLRGNDIAVIFQDPMTSLNPTLTVGEQVIETILRHRKVSRAEARARAIELFELVRIPSAAKRLKSYPHEFSGGMRQRVMIAMALSCDPKLLIADEPTTALDVTIQRQILLLLKELQSRLGMAVILITHDLGVIAEVTDRIVVMYGGMVMEQGSVRDLFAHPRHPYTQGLLSSVPDLRDDTHRRLTPIPGSPPDMVHPPAGCPFAPRCIHAMNQCAQAMPPLFTTATAPALAAGQGARCWLHHAEAPAVPGVNAPALEEAV</sequence>
<evidence type="ECO:0000256" key="1">
    <source>
        <dbReference type="ARBA" id="ARBA00004417"/>
    </source>
</evidence>
<dbReference type="Gene3D" id="3.40.50.300">
    <property type="entry name" value="P-loop containing nucleotide triphosphate hydrolases"/>
    <property type="match status" value="1"/>
</dbReference>
<evidence type="ECO:0000256" key="3">
    <source>
        <dbReference type="ARBA" id="ARBA00022448"/>
    </source>
</evidence>
<dbReference type="SMART" id="SM00382">
    <property type="entry name" value="AAA"/>
    <property type="match status" value="1"/>
</dbReference>
<dbReference type="RefSeq" id="WP_046136558.1">
    <property type="nucleotide sequence ID" value="NZ_FQVC01000006.1"/>
</dbReference>
<dbReference type="InterPro" id="IPR003439">
    <property type="entry name" value="ABC_transporter-like_ATP-bd"/>
</dbReference>
<dbReference type="GO" id="GO:0015833">
    <property type="term" value="P:peptide transport"/>
    <property type="evidence" value="ECO:0007669"/>
    <property type="project" value="InterPro"/>
</dbReference>
<keyword evidence="5" id="KW-0547">Nucleotide-binding</keyword>
<dbReference type="GO" id="GO:0005524">
    <property type="term" value="F:ATP binding"/>
    <property type="evidence" value="ECO:0007669"/>
    <property type="project" value="UniProtKB-KW"/>
</dbReference>
<dbReference type="Proteomes" id="UP000184533">
    <property type="component" value="Unassembled WGS sequence"/>
</dbReference>
<evidence type="ECO:0000256" key="6">
    <source>
        <dbReference type="ARBA" id="ARBA00022840"/>
    </source>
</evidence>
<evidence type="ECO:0000256" key="2">
    <source>
        <dbReference type="ARBA" id="ARBA00005417"/>
    </source>
</evidence>